<organism evidence="1 2">
    <name type="scientific">Streptomyces virginiae</name>
    <name type="common">Streptomyces cinnamonensis</name>
    <dbReference type="NCBI Taxonomy" id="1961"/>
    <lineage>
        <taxon>Bacteria</taxon>
        <taxon>Bacillati</taxon>
        <taxon>Actinomycetota</taxon>
        <taxon>Actinomycetes</taxon>
        <taxon>Kitasatosporales</taxon>
        <taxon>Streptomycetaceae</taxon>
        <taxon>Streptomyces</taxon>
    </lineage>
</organism>
<dbReference type="GeneID" id="86956505"/>
<protein>
    <recommendedName>
        <fullName evidence="3">4'-phosphopantetheinyl transferase domain-containing protein</fullName>
    </recommendedName>
</protein>
<dbReference type="InterPro" id="IPR037143">
    <property type="entry name" value="4-PPantetheinyl_Trfase_dom_sf"/>
</dbReference>
<evidence type="ECO:0000313" key="2">
    <source>
        <dbReference type="Proteomes" id="UP000660554"/>
    </source>
</evidence>
<gene>
    <name evidence="1" type="ORF">Scinn_02400</name>
</gene>
<sequence length="214" mass="22311">MGEGEVHVFSVLNGSEFPPGEETRHEGSAGDDRTVRALLGRLLMRPPDDIRLTRDDLGRQRWDAGPFGLAVCRDDGGLLVALARGLSVALSAVTVPGSVEAEALLPFSRTERAFAGEAPAGRRSLVLARMWARKEAALRLAGRGAFALAAEVDVLAAGPDGRVALPASGPWGASGVAYVRDLPDGAGTVAAVAASAPVRRAVFRRLRCPEPATA</sequence>
<accession>A0ABQ3NDB1</accession>
<reference evidence="2" key="1">
    <citation type="submission" date="2020-09" db="EMBL/GenBank/DDBJ databases">
        <title>Whole genome shotgun sequence of Streptomyces cinnamonensis NBRC 15873.</title>
        <authorList>
            <person name="Komaki H."/>
            <person name="Tamura T."/>
        </authorList>
    </citation>
    <scope>NUCLEOTIDE SEQUENCE [LARGE SCALE GENOMIC DNA]</scope>
    <source>
        <strain evidence="2">NBRC 15873</strain>
    </source>
</reference>
<evidence type="ECO:0008006" key="3">
    <source>
        <dbReference type="Google" id="ProtNLM"/>
    </source>
</evidence>
<comment type="caution">
    <text evidence="1">The sequence shown here is derived from an EMBL/GenBank/DDBJ whole genome shotgun (WGS) entry which is preliminary data.</text>
</comment>
<dbReference type="RefSeq" id="WP_030661598.1">
    <property type="nucleotide sequence ID" value="NZ_BMRU01000045.1"/>
</dbReference>
<dbReference type="Proteomes" id="UP000660554">
    <property type="component" value="Unassembled WGS sequence"/>
</dbReference>
<dbReference type="EMBL" id="BNDV01000002">
    <property type="protein sequence ID" value="GHI10777.1"/>
    <property type="molecule type" value="Genomic_DNA"/>
</dbReference>
<keyword evidence="2" id="KW-1185">Reference proteome</keyword>
<name>A0ABQ3NDB1_STRVG</name>
<evidence type="ECO:0000313" key="1">
    <source>
        <dbReference type="EMBL" id="GHI10777.1"/>
    </source>
</evidence>
<proteinExistence type="predicted"/>
<dbReference type="SUPFAM" id="SSF56214">
    <property type="entry name" value="4'-phosphopantetheinyl transferase"/>
    <property type="match status" value="1"/>
</dbReference>